<dbReference type="InterPro" id="IPR003782">
    <property type="entry name" value="SCO1/SenC"/>
</dbReference>
<dbReference type="SUPFAM" id="SSF52833">
    <property type="entry name" value="Thioredoxin-like"/>
    <property type="match status" value="1"/>
</dbReference>
<protein>
    <submittedName>
        <fullName evidence="6">Protein SCO1/2</fullName>
    </submittedName>
</protein>
<evidence type="ECO:0000313" key="7">
    <source>
        <dbReference type="Proteomes" id="UP000538666"/>
    </source>
</evidence>
<evidence type="ECO:0000313" key="6">
    <source>
        <dbReference type="EMBL" id="MBB6146460.1"/>
    </source>
</evidence>
<keyword evidence="2" id="KW-0479">Metal-binding</keyword>
<evidence type="ECO:0000256" key="3">
    <source>
        <dbReference type="PIRSR" id="PIRSR603782-2"/>
    </source>
</evidence>
<gene>
    <name evidence="6" type="ORF">HNQ77_004432</name>
</gene>
<feature type="binding site" evidence="2">
    <location>
        <position position="95"/>
    </location>
    <ligand>
        <name>Cu cation</name>
        <dbReference type="ChEBI" id="CHEBI:23378"/>
    </ligand>
</feature>
<dbReference type="EMBL" id="JACHEK010000009">
    <property type="protein sequence ID" value="MBB6146460.1"/>
    <property type="molecule type" value="Genomic_DNA"/>
</dbReference>
<dbReference type="InterPro" id="IPR036249">
    <property type="entry name" value="Thioredoxin-like_sf"/>
</dbReference>
<feature type="signal peptide" evidence="5">
    <location>
        <begin position="1"/>
        <end position="27"/>
    </location>
</feature>
<keyword evidence="5" id="KW-0732">Signal</keyword>
<dbReference type="GO" id="GO:0046872">
    <property type="term" value="F:metal ion binding"/>
    <property type="evidence" value="ECO:0007669"/>
    <property type="project" value="UniProtKB-KW"/>
</dbReference>
<keyword evidence="3" id="KW-1015">Disulfide bond</keyword>
<dbReference type="PANTHER" id="PTHR12151:SF8">
    <property type="entry name" value="THIOREDOXIN DOMAIN-CONTAINING PROTEIN"/>
    <property type="match status" value="1"/>
</dbReference>
<dbReference type="Proteomes" id="UP000538666">
    <property type="component" value="Unassembled WGS sequence"/>
</dbReference>
<feature type="disulfide bond" description="Redox-active" evidence="3">
    <location>
        <begin position="95"/>
        <end position="99"/>
    </location>
</feature>
<feature type="binding site" evidence="2">
    <location>
        <position position="193"/>
    </location>
    <ligand>
        <name>Cu cation</name>
        <dbReference type="ChEBI" id="CHEBI:23378"/>
    </ligand>
</feature>
<keyword evidence="4" id="KW-0472">Membrane</keyword>
<reference evidence="6 7" key="1">
    <citation type="submission" date="2020-08" db="EMBL/GenBank/DDBJ databases">
        <title>Genomic Encyclopedia of Type Strains, Phase IV (KMG-IV): sequencing the most valuable type-strain genomes for metagenomic binning, comparative biology and taxonomic classification.</title>
        <authorList>
            <person name="Goeker M."/>
        </authorList>
    </citation>
    <scope>NUCLEOTIDE SEQUENCE [LARGE SCALE GENOMIC DNA]</scope>
    <source>
        <strain evidence="6 7">DSM 103733</strain>
    </source>
</reference>
<dbReference type="Gene3D" id="3.40.30.10">
    <property type="entry name" value="Glutaredoxin"/>
    <property type="match status" value="1"/>
</dbReference>
<keyword evidence="4" id="KW-1133">Transmembrane helix</keyword>
<evidence type="ECO:0000256" key="4">
    <source>
        <dbReference type="SAM" id="Phobius"/>
    </source>
</evidence>
<dbReference type="AlphaFoldDB" id="A0A841JZ88"/>
<comment type="caution">
    <text evidence="6">The sequence shown here is derived from an EMBL/GenBank/DDBJ whole genome shotgun (WGS) entry which is preliminary data.</text>
</comment>
<accession>A0A841JZ88</accession>
<keyword evidence="7" id="KW-1185">Reference proteome</keyword>
<dbReference type="PANTHER" id="PTHR12151">
    <property type="entry name" value="ELECTRON TRANSPORT PROTIN SCO1/SENC FAMILY MEMBER"/>
    <property type="match status" value="1"/>
</dbReference>
<feature type="binding site" evidence="2">
    <location>
        <position position="99"/>
    </location>
    <ligand>
        <name>Cu cation</name>
        <dbReference type="ChEBI" id="CHEBI:23378"/>
    </ligand>
</feature>
<sequence length="297" mass="32588">MRGWTKAAGTSLLALSLLCVGAPSARSQVSDYGQKEAGPVRDEAPQLLKKVAILQKLNTQLPLNLAFRDESGKAVKLGDYFGQKPAILALVYYQCKMLCPEEIDQLVGSLEMVKFDPGKDFNVIFVSIDPTETPEIAAKEKATYLKRYGRPQTASGWHFLTGQQPEIDALAAASGFGFTKVPGPDGKMNQFAHASSIELVTPHGILAQYYLGTEYSSRDVQLGLVEASQGRIGTPVDAVITYCYRYNPLLNRHDLVIARIVQLGCILTVLILGSYMFVNFRRDIRNGRMATRKPAIG</sequence>
<name>A0A841JZ88_9BACT</name>
<feature type="chain" id="PRO_5033004991" evidence="5">
    <location>
        <begin position="28"/>
        <end position="297"/>
    </location>
</feature>
<dbReference type="CDD" id="cd02968">
    <property type="entry name" value="SCO"/>
    <property type="match status" value="1"/>
</dbReference>
<comment type="similarity">
    <text evidence="1">Belongs to the SCO1/2 family.</text>
</comment>
<dbReference type="RefSeq" id="WP_184085177.1">
    <property type="nucleotide sequence ID" value="NZ_JACHEK010000009.1"/>
</dbReference>
<keyword evidence="4" id="KW-0812">Transmembrane</keyword>
<evidence type="ECO:0000256" key="2">
    <source>
        <dbReference type="PIRSR" id="PIRSR603782-1"/>
    </source>
</evidence>
<evidence type="ECO:0000256" key="1">
    <source>
        <dbReference type="ARBA" id="ARBA00010996"/>
    </source>
</evidence>
<evidence type="ECO:0000256" key="5">
    <source>
        <dbReference type="SAM" id="SignalP"/>
    </source>
</evidence>
<dbReference type="Pfam" id="PF02630">
    <property type="entry name" value="SCO1-SenC"/>
    <property type="match status" value="1"/>
</dbReference>
<proteinExistence type="inferred from homology"/>
<keyword evidence="2" id="KW-0186">Copper</keyword>
<organism evidence="6 7">
    <name type="scientific">Silvibacterium bohemicum</name>
    <dbReference type="NCBI Taxonomy" id="1577686"/>
    <lineage>
        <taxon>Bacteria</taxon>
        <taxon>Pseudomonadati</taxon>
        <taxon>Acidobacteriota</taxon>
        <taxon>Terriglobia</taxon>
        <taxon>Terriglobales</taxon>
        <taxon>Acidobacteriaceae</taxon>
        <taxon>Silvibacterium</taxon>
    </lineage>
</organism>
<feature type="transmembrane region" description="Helical" evidence="4">
    <location>
        <begin position="256"/>
        <end position="278"/>
    </location>
</feature>